<evidence type="ECO:0000256" key="2">
    <source>
        <dbReference type="ARBA" id="ARBA00023315"/>
    </source>
</evidence>
<dbReference type="InterPro" id="IPR016181">
    <property type="entry name" value="Acyl_CoA_acyltransferase"/>
</dbReference>
<dbReference type="EMBL" id="WNNK01000012">
    <property type="protein sequence ID" value="MUF05812.1"/>
    <property type="molecule type" value="Genomic_DNA"/>
</dbReference>
<evidence type="ECO:0000256" key="1">
    <source>
        <dbReference type="ARBA" id="ARBA00022679"/>
    </source>
</evidence>
<dbReference type="InterPro" id="IPR000182">
    <property type="entry name" value="GNAT_dom"/>
</dbReference>
<dbReference type="Pfam" id="PF00583">
    <property type="entry name" value="Acetyltransf_1"/>
    <property type="match status" value="1"/>
</dbReference>
<accession>A0A6I3WFB7</accession>
<evidence type="ECO:0000259" key="3">
    <source>
        <dbReference type="PROSITE" id="PS51186"/>
    </source>
</evidence>
<dbReference type="GO" id="GO:0016747">
    <property type="term" value="F:acyltransferase activity, transferring groups other than amino-acyl groups"/>
    <property type="evidence" value="ECO:0007669"/>
    <property type="project" value="InterPro"/>
</dbReference>
<dbReference type="AlphaFoldDB" id="A0A6I3WFB7"/>
<sequence length="166" mass="17940">MRYTPMDLSLRPPIASDYAVIAHWLPDAAACLRWAGDRLSFPFLPHELADRLQIADSQSVCLAMGSAPPVAFAQFWTVITGSVHLGRIIVSASVRGQGVGEVLVRQLIRAAIEATGAERLTLRVYSDNLAAIALYRKFGFVTLDAQSNAQVLFMQADAPIAAAKTT</sequence>
<protein>
    <submittedName>
        <fullName evidence="4">GNAT family N-acetyltransferase</fullName>
    </submittedName>
</protein>
<keyword evidence="1 4" id="KW-0808">Transferase</keyword>
<evidence type="ECO:0000313" key="4">
    <source>
        <dbReference type="EMBL" id="MUF05812.1"/>
    </source>
</evidence>
<dbReference type="Gene3D" id="3.40.630.30">
    <property type="match status" value="1"/>
</dbReference>
<evidence type="ECO:0000313" key="5">
    <source>
        <dbReference type="Proteomes" id="UP000438196"/>
    </source>
</evidence>
<dbReference type="PANTHER" id="PTHR43877:SF2">
    <property type="entry name" value="AMINOALKYLPHOSPHONATE N-ACETYLTRANSFERASE-RELATED"/>
    <property type="match status" value="1"/>
</dbReference>
<feature type="domain" description="N-acetyltransferase" evidence="3">
    <location>
        <begin position="8"/>
        <end position="159"/>
    </location>
</feature>
<gene>
    <name evidence="4" type="ORF">GNF76_15770</name>
</gene>
<name>A0A6I3WFB7_9PSED</name>
<reference evidence="4 5" key="1">
    <citation type="submission" date="2019-11" db="EMBL/GenBank/DDBJ databases">
        <title>Pseudomonas karstica sp. nov. and Pseudomonas spelaei sp. nov. from karst caves.</title>
        <authorList>
            <person name="Zeman M."/>
        </authorList>
    </citation>
    <scope>NUCLEOTIDE SEQUENCE [LARGE SCALE GENOMIC DNA]</scope>
    <source>
        <strain evidence="4 5">CCM 7893</strain>
    </source>
</reference>
<dbReference type="PROSITE" id="PS51186">
    <property type="entry name" value="GNAT"/>
    <property type="match status" value="1"/>
</dbReference>
<comment type="caution">
    <text evidence="4">The sequence shown here is derived from an EMBL/GenBank/DDBJ whole genome shotgun (WGS) entry which is preliminary data.</text>
</comment>
<dbReference type="PANTHER" id="PTHR43877">
    <property type="entry name" value="AMINOALKYLPHOSPHONATE N-ACETYLTRANSFERASE-RELATED-RELATED"/>
    <property type="match status" value="1"/>
</dbReference>
<organism evidence="4 5">
    <name type="scientific">Pseudomonas spelaei</name>
    <dbReference type="NCBI Taxonomy" id="1055469"/>
    <lineage>
        <taxon>Bacteria</taxon>
        <taxon>Pseudomonadati</taxon>
        <taxon>Pseudomonadota</taxon>
        <taxon>Gammaproteobacteria</taxon>
        <taxon>Pseudomonadales</taxon>
        <taxon>Pseudomonadaceae</taxon>
        <taxon>Pseudomonas</taxon>
    </lineage>
</organism>
<proteinExistence type="predicted"/>
<keyword evidence="2" id="KW-0012">Acyltransferase</keyword>
<dbReference type="InterPro" id="IPR050832">
    <property type="entry name" value="Bact_Acetyltransf"/>
</dbReference>
<dbReference type="SUPFAM" id="SSF55729">
    <property type="entry name" value="Acyl-CoA N-acyltransferases (Nat)"/>
    <property type="match status" value="1"/>
</dbReference>
<dbReference type="OrthoDB" id="326501at2"/>
<dbReference type="CDD" id="cd04301">
    <property type="entry name" value="NAT_SF"/>
    <property type="match status" value="1"/>
</dbReference>
<dbReference type="Proteomes" id="UP000438196">
    <property type="component" value="Unassembled WGS sequence"/>
</dbReference>
<keyword evidence="5" id="KW-1185">Reference proteome</keyword>